<evidence type="ECO:0000313" key="7">
    <source>
        <dbReference type="EMBL" id="WGZ89400.1"/>
    </source>
</evidence>
<dbReference type="Pfam" id="PF02518">
    <property type="entry name" value="HATPase_c"/>
    <property type="match status" value="1"/>
</dbReference>
<dbReference type="Gene3D" id="1.10.287.130">
    <property type="match status" value="1"/>
</dbReference>
<dbReference type="PRINTS" id="PR00344">
    <property type="entry name" value="BCTRLSENSOR"/>
</dbReference>
<name>A0AA95KG66_9GAMM</name>
<comment type="catalytic activity">
    <reaction evidence="1">
        <text>ATP + protein L-histidine = ADP + protein N-phospho-L-histidine.</text>
        <dbReference type="EC" id="2.7.13.3"/>
    </reaction>
</comment>
<organism evidence="7">
    <name type="scientific">Candidatus Thiocaldithrix dubininis</name>
    <dbReference type="NCBI Taxonomy" id="3080823"/>
    <lineage>
        <taxon>Bacteria</taxon>
        <taxon>Pseudomonadati</taxon>
        <taxon>Pseudomonadota</taxon>
        <taxon>Gammaproteobacteria</taxon>
        <taxon>Thiotrichales</taxon>
        <taxon>Thiotrichaceae</taxon>
        <taxon>Candidatus Thiocaldithrix</taxon>
    </lineage>
</organism>
<reference evidence="7" key="1">
    <citation type="journal article" date="2023" name="Int. J. Mol. Sci.">
        <title>Metagenomics Revealed a New Genus 'Candidatus Thiocaldithrix dubininis' gen. nov., sp. nov. and a New Species 'Candidatus Thiothrix putei' sp. nov. in the Family Thiotrichaceae, Some Members of Which Have Traits of Both Na+- and H+-Motive Energetics.</title>
        <authorList>
            <person name="Ravin N.V."/>
            <person name="Muntyan M.S."/>
            <person name="Smolyakov D.D."/>
            <person name="Rudenko T.S."/>
            <person name="Beletsky A.V."/>
            <person name="Mardanov A.V."/>
            <person name="Grabovich M.Y."/>
        </authorList>
    </citation>
    <scope>NUCLEOTIDE SEQUENCE</scope>
    <source>
        <strain evidence="7">GKL-01</strain>
    </source>
</reference>
<dbReference type="InterPro" id="IPR036097">
    <property type="entry name" value="HisK_dim/P_sf"/>
</dbReference>
<sequence>MSQAQEDEWIEVIRKMDQTYTDLLHYQVELERKNAELEAAQQFISSIEAAMTDVLIVCDFQGRIQRVNAALERITGKSAKDLLNQPFQILFTSECQPLVNSFQQHIREAAIHDCEIILQGTSENIPLAMNCTPRLDTRGRLEGMVLIGRPVGELRKAFSALHQAHQELQLAQQQLISSEKMAALGRLVAGVAHELNNPISFVYANMHAMQRYATRLREYLHSIHTQQDTDYIESLRRQLRIDYILQDMDSLVSGTVEGAERVSDIVRDLRRFSSNQTDQSVRFDLLHVLETSVRWVVKGSRLDTQIHYSLPKAVWLQGNPGQIQQVIINLVQNALDAMAQAPNPQLFILIEQTPTEAILKIRDTGIGIAAENLVRVFDPFFTTKPIGQGTGLGLSISYGIAKDHGGKLLVANHAQGGAEFSLVLPKPQEQSLV</sequence>
<dbReference type="KEGG" id="tdu:QJT80_07730"/>
<evidence type="ECO:0000259" key="5">
    <source>
        <dbReference type="PROSITE" id="PS50109"/>
    </source>
</evidence>
<accession>A0AA95KG66</accession>
<reference evidence="7" key="2">
    <citation type="submission" date="2023-04" db="EMBL/GenBank/DDBJ databases">
        <authorList>
            <person name="Beletskiy A.V."/>
            <person name="Mardanov A.V."/>
            <person name="Ravin N.V."/>
        </authorList>
    </citation>
    <scope>NUCLEOTIDE SEQUENCE</scope>
    <source>
        <strain evidence="7">GKL-01</strain>
    </source>
</reference>
<dbReference type="Pfam" id="PF00512">
    <property type="entry name" value="HisKA"/>
    <property type="match status" value="1"/>
</dbReference>
<dbReference type="CDD" id="cd00082">
    <property type="entry name" value="HisKA"/>
    <property type="match status" value="1"/>
</dbReference>
<keyword evidence="4" id="KW-0175">Coiled coil</keyword>
<feature type="coiled-coil region" evidence="4">
    <location>
        <begin position="154"/>
        <end position="181"/>
    </location>
</feature>
<keyword evidence="3" id="KW-0597">Phosphoprotein</keyword>
<dbReference type="SUPFAM" id="SSF55785">
    <property type="entry name" value="PYP-like sensor domain (PAS domain)"/>
    <property type="match status" value="1"/>
</dbReference>
<dbReference type="InterPro" id="IPR003594">
    <property type="entry name" value="HATPase_dom"/>
</dbReference>
<keyword evidence="7" id="KW-0808">Transferase</keyword>
<evidence type="ECO:0000259" key="6">
    <source>
        <dbReference type="PROSITE" id="PS50112"/>
    </source>
</evidence>
<dbReference type="Pfam" id="PF08448">
    <property type="entry name" value="PAS_4"/>
    <property type="match status" value="1"/>
</dbReference>
<dbReference type="Gene3D" id="3.30.450.20">
    <property type="entry name" value="PAS domain"/>
    <property type="match status" value="1"/>
</dbReference>
<dbReference type="PANTHER" id="PTHR43065">
    <property type="entry name" value="SENSOR HISTIDINE KINASE"/>
    <property type="match status" value="1"/>
</dbReference>
<protein>
    <recommendedName>
        <fullName evidence="2">histidine kinase</fullName>
        <ecNumber evidence="2">2.7.13.3</ecNumber>
    </recommendedName>
</protein>
<dbReference type="Proteomes" id="UP001300672">
    <property type="component" value="Chromosome"/>
</dbReference>
<dbReference type="EMBL" id="CP124755">
    <property type="protein sequence ID" value="WGZ89400.1"/>
    <property type="molecule type" value="Genomic_DNA"/>
</dbReference>
<dbReference type="SUPFAM" id="SSF55874">
    <property type="entry name" value="ATPase domain of HSP90 chaperone/DNA topoisomerase II/histidine kinase"/>
    <property type="match status" value="1"/>
</dbReference>
<gene>
    <name evidence="7" type="ORF">QJT80_07730</name>
</gene>
<evidence type="ECO:0000256" key="1">
    <source>
        <dbReference type="ARBA" id="ARBA00000085"/>
    </source>
</evidence>
<dbReference type="PROSITE" id="PS50112">
    <property type="entry name" value="PAS"/>
    <property type="match status" value="1"/>
</dbReference>
<evidence type="ECO:0000256" key="2">
    <source>
        <dbReference type="ARBA" id="ARBA00012438"/>
    </source>
</evidence>
<dbReference type="SUPFAM" id="SSF47384">
    <property type="entry name" value="Homodimeric domain of signal transducing histidine kinase"/>
    <property type="match status" value="1"/>
</dbReference>
<feature type="domain" description="Histidine kinase" evidence="5">
    <location>
        <begin position="190"/>
        <end position="428"/>
    </location>
</feature>
<dbReference type="SMART" id="SM00091">
    <property type="entry name" value="PAS"/>
    <property type="match status" value="1"/>
</dbReference>
<dbReference type="EC" id="2.7.13.3" evidence="2"/>
<dbReference type="Gene3D" id="3.30.565.10">
    <property type="entry name" value="Histidine kinase-like ATPase, C-terminal domain"/>
    <property type="match status" value="1"/>
</dbReference>
<dbReference type="PROSITE" id="PS50109">
    <property type="entry name" value="HIS_KIN"/>
    <property type="match status" value="1"/>
</dbReference>
<dbReference type="InterPro" id="IPR036890">
    <property type="entry name" value="HATPase_C_sf"/>
</dbReference>
<keyword evidence="7" id="KW-0418">Kinase</keyword>
<dbReference type="InterPro" id="IPR004358">
    <property type="entry name" value="Sig_transdc_His_kin-like_C"/>
</dbReference>
<dbReference type="InterPro" id="IPR005467">
    <property type="entry name" value="His_kinase_dom"/>
</dbReference>
<dbReference type="InterPro" id="IPR035965">
    <property type="entry name" value="PAS-like_dom_sf"/>
</dbReference>
<dbReference type="SMART" id="SM00388">
    <property type="entry name" value="HisKA"/>
    <property type="match status" value="1"/>
</dbReference>
<dbReference type="SMART" id="SM00387">
    <property type="entry name" value="HATPase_c"/>
    <property type="match status" value="1"/>
</dbReference>
<dbReference type="InterPro" id="IPR003661">
    <property type="entry name" value="HisK_dim/P_dom"/>
</dbReference>
<dbReference type="InterPro" id="IPR013656">
    <property type="entry name" value="PAS_4"/>
</dbReference>
<proteinExistence type="predicted"/>
<dbReference type="NCBIfam" id="TIGR00229">
    <property type="entry name" value="sensory_box"/>
    <property type="match status" value="1"/>
</dbReference>
<dbReference type="CDD" id="cd00130">
    <property type="entry name" value="PAS"/>
    <property type="match status" value="1"/>
</dbReference>
<evidence type="ECO:0000256" key="3">
    <source>
        <dbReference type="ARBA" id="ARBA00022553"/>
    </source>
</evidence>
<feature type="domain" description="PAS" evidence="6">
    <location>
        <begin position="39"/>
        <end position="109"/>
    </location>
</feature>
<evidence type="ECO:0000256" key="4">
    <source>
        <dbReference type="SAM" id="Coils"/>
    </source>
</evidence>
<dbReference type="GO" id="GO:0000155">
    <property type="term" value="F:phosphorelay sensor kinase activity"/>
    <property type="evidence" value="ECO:0007669"/>
    <property type="project" value="InterPro"/>
</dbReference>
<dbReference type="AlphaFoldDB" id="A0AA95KG66"/>
<dbReference type="InterPro" id="IPR000014">
    <property type="entry name" value="PAS"/>
</dbReference>
<dbReference type="PANTHER" id="PTHR43065:SF42">
    <property type="entry name" value="TWO-COMPONENT SENSOR PPRA"/>
    <property type="match status" value="1"/>
</dbReference>